<comment type="similarity">
    <text evidence="2">Belongs to the OMP decarboxylase family. Type 2 subfamily.</text>
</comment>
<dbReference type="Proteomes" id="UP000199306">
    <property type="component" value="Unassembled WGS sequence"/>
</dbReference>
<keyword evidence="4" id="KW-0665">Pyrimidine biosynthesis</keyword>
<dbReference type="CDD" id="cd04725">
    <property type="entry name" value="OMP_decarboxylase_like"/>
    <property type="match status" value="1"/>
</dbReference>
<feature type="domain" description="Orotidine 5'-phosphate decarboxylase" evidence="8">
    <location>
        <begin position="16"/>
        <end position="260"/>
    </location>
</feature>
<dbReference type="AlphaFoldDB" id="A0A1I5PMX8"/>
<dbReference type="Pfam" id="PF00215">
    <property type="entry name" value="OMPdecase"/>
    <property type="match status" value="1"/>
</dbReference>
<dbReference type="InterPro" id="IPR013785">
    <property type="entry name" value="Aldolase_TIM"/>
</dbReference>
<evidence type="ECO:0000256" key="1">
    <source>
        <dbReference type="ARBA" id="ARBA00004861"/>
    </source>
</evidence>
<comment type="pathway">
    <text evidence="1">Pyrimidine metabolism; UMP biosynthesis via de novo pathway; UMP from orotate: step 2/2.</text>
</comment>
<dbReference type="InterPro" id="IPR011060">
    <property type="entry name" value="RibuloseP-bd_barrel"/>
</dbReference>
<organism evidence="9 10">
    <name type="scientific">Pseudarcicella hirudinis</name>
    <dbReference type="NCBI Taxonomy" id="1079859"/>
    <lineage>
        <taxon>Bacteria</taxon>
        <taxon>Pseudomonadati</taxon>
        <taxon>Bacteroidota</taxon>
        <taxon>Cytophagia</taxon>
        <taxon>Cytophagales</taxon>
        <taxon>Flectobacillaceae</taxon>
        <taxon>Pseudarcicella</taxon>
    </lineage>
</organism>
<evidence type="ECO:0000256" key="6">
    <source>
        <dbReference type="ARBA" id="ARBA00049157"/>
    </source>
</evidence>
<dbReference type="UniPathway" id="UPA00070">
    <property type="reaction ID" value="UER00120"/>
</dbReference>
<protein>
    <recommendedName>
        <fullName evidence="7">Orotidine-5'-phosphate decarboxylase</fullName>
        <ecNumber evidence="7">4.1.1.23</ecNumber>
    </recommendedName>
</protein>
<evidence type="ECO:0000256" key="3">
    <source>
        <dbReference type="ARBA" id="ARBA00022793"/>
    </source>
</evidence>
<dbReference type="OrthoDB" id="9808470at2"/>
<dbReference type="SMART" id="SM00934">
    <property type="entry name" value="OMPdecase"/>
    <property type="match status" value="1"/>
</dbReference>
<evidence type="ECO:0000259" key="8">
    <source>
        <dbReference type="SMART" id="SM00934"/>
    </source>
</evidence>
<evidence type="ECO:0000256" key="4">
    <source>
        <dbReference type="ARBA" id="ARBA00022975"/>
    </source>
</evidence>
<dbReference type="Gene3D" id="3.20.20.70">
    <property type="entry name" value="Aldolase class I"/>
    <property type="match status" value="1"/>
</dbReference>
<dbReference type="EMBL" id="FOXH01000002">
    <property type="protein sequence ID" value="SFP35385.1"/>
    <property type="molecule type" value="Genomic_DNA"/>
</dbReference>
<dbReference type="PANTHER" id="PTHR43375">
    <property type="entry name" value="OROTIDINE 5'-PHOSPHATE DECARBOXYLASE"/>
    <property type="match status" value="1"/>
</dbReference>
<evidence type="ECO:0000313" key="10">
    <source>
        <dbReference type="Proteomes" id="UP000199306"/>
    </source>
</evidence>
<dbReference type="InterPro" id="IPR011995">
    <property type="entry name" value="OMPdecase_type-2"/>
</dbReference>
<evidence type="ECO:0000313" key="9">
    <source>
        <dbReference type="EMBL" id="SFP35385.1"/>
    </source>
</evidence>
<accession>A0A1I5PMX8</accession>
<evidence type="ECO:0000256" key="5">
    <source>
        <dbReference type="ARBA" id="ARBA00023239"/>
    </source>
</evidence>
<dbReference type="SUPFAM" id="SSF51366">
    <property type="entry name" value="Ribulose-phoshate binding barrel"/>
    <property type="match status" value="1"/>
</dbReference>
<dbReference type="GO" id="GO:0004590">
    <property type="term" value="F:orotidine-5'-phosphate decarboxylase activity"/>
    <property type="evidence" value="ECO:0007669"/>
    <property type="project" value="UniProtKB-UniRule"/>
</dbReference>
<evidence type="ECO:0000256" key="7">
    <source>
        <dbReference type="NCBIfam" id="TIGR02127"/>
    </source>
</evidence>
<reference evidence="9 10" key="1">
    <citation type="submission" date="2016-10" db="EMBL/GenBank/DDBJ databases">
        <authorList>
            <person name="de Groot N.N."/>
        </authorList>
    </citation>
    <scope>NUCLEOTIDE SEQUENCE [LARGE SCALE GENOMIC DNA]</scope>
    <source>
        <strain evidence="10">E92,LMG 26720,CCM 7988</strain>
    </source>
</reference>
<sequence>MTKQELFEQIQLKKSYLCVGLDTDIQKIPEHLLAGEDPVFEFNRQIIDATHQYAVAYKPNIAFYEALGAKGWISLQKTLEYIPKECFTIADAKRGDIGNTSGLYARAFFDKENSGLDFDSVTVAPYMGEDSVTPFLDFPGKWVILLALTSNTGSKDFQQLVLAGSDNKEEFLFEKVIKKSREWADTEQLMYVVGATKAESLTKIRELAPEHFLLVPGVGAQGGSLQEVSEFGMNKHCGLLVNSSRAIIYASNGEDFAQKAKEEALKVQTEMAQYLAMYLK</sequence>
<keyword evidence="3" id="KW-0210">Decarboxylase</keyword>
<dbReference type="RefSeq" id="WP_092013572.1">
    <property type="nucleotide sequence ID" value="NZ_FOXH01000002.1"/>
</dbReference>
<gene>
    <name evidence="9" type="ORF">SAMN04515674_102549</name>
</gene>
<dbReference type="FunFam" id="3.20.20.70:FF:000157">
    <property type="entry name" value="Orotidine 5'-phosphate decarboxylase"/>
    <property type="match status" value="1"/>
</dbReference>
<comment type="catalytic activity">
    <reaction evidence="6">
        <text>orotidine 5'-phosphate + H(+) = UMP + CO2</text>
        <dbReference type="Rhea" id="RHEA:11596"/>
        <dbReference type="ChEBI" id="CHEBI:15378"/>
        <dbReference type="ChEBI" id="CHEBI:16526"/>
        <dbReference type="ChEBI" id="CHEBI:57538"/>
        <dbReference type="ChEBI" id="CHEBI:57865"/>
        <dbReference type="EC" id="4.1.1.23"/>
    </reaction>
</comment>
<evidence type="ECO:0000256" key="2">
    <source>
        <dbReference type="ARBA" id="ARBA00008847"/>
    </source>
</evidence>
<dbReference type="EC" id="4.1.1.23" evidence="7"/>
<keyword evidence="5" id="KW-0456">Lyase</keyword>
<dbReference type="NCBIfam" id="TIGR02127">
    <property type="entry name" value="pyrF_sub2"/>
    <property type="match status" value="1"/>
</dbReference>
<dbReference type="InterPro" id="IPR001754">
    <property type="entry name" value="OMPdeCOase_dom"/>
</dbReference>
<dbReference type="GO" id="GO:0006207">
    <property type="term" value="P:'de novo' pyrimidine nucleobase biosynthetic process"/>
    <property type="evidence" value="ECO:0007669"/>
    <property type="project" value="InterPro"/>
</dbReference>
<dbReference type="PANTHER" id="PTHR43375:SF1">
    <property type="entry name" value="OROTIDINE 5'-PHOSPHATE DECARBOXYLASE"/>
    <property type="match status" value="1"/>
</dbReference>
<proteinExistence type="inferred from homology"/>
<keyword evidence="10" id="KW-1185">Reference proteome</keyword>
<dbReference type="STRING" id="1079859.SAMN04515674_102549"/>
<dbReference type="GO" id="GO:0044205">
    <property type="term" value="P:'de novo' UMP biosynthetic process"/>
    <property type="evidence" value="ECO:0007669"/>
    <property type="project" value="UniProtKB-UniPathway"/>
</dbReference>
<name>A0A1I5PMX8_9BACT</name>